<gene>
    <name evidence="5" type="ORF">H2204_000751</name>
</gene>
<reference evidence="5" key="1">
    <citation type="submission" date="2022-10" db="EMBL/GenBank/DDBJ databases">
        <title>Culturing micro-colonial fungi from biological soil crusts in the Mojave desert and describing Neophaeococcomyces mojavensis, and introducing the new genera and species Taxawa tesnikishii.</title>
        <authorList>
            <person name="Kurbessoian T."/>
            <person name="Stajich J.E."/>
        </authorList>
    </citation>
    <scope>NUCLEOTIDE SEQUENCE</scope>
    <source>
        <strain evidence="5">TK_35</strain>
    </source>
</reference>
<evidence type="ECO:0000313" key="5">
    <source>
        <dbReference type="EMBL" id="KAJ9646089.1"/>
    </source>
</evidence>
<evidence type="ECO:0000256" key="1">
    <source>
        <dbReference type="ARBA" id="ARBA00004141"/>
    </source>
</evidence>
<dbReference type="PANTHER" id="PTHR23520:SF5">
    <property type="entry name" value="TRANSPORTER, PUTATIVE (AFU_ORTHOLOGUE AFUA_3G04000)-RELATED"/>
    <property type="match status" value="1"/>
</dbReference>
<dbReference type="EMBL" id="JAPDRN010000003">
    <property type="protein sequence ID" value="KAJ9646089.1"/>
    <property type="molecule type" value="Genomic_DNA"/>
</dbReference>
<feature type="region of interest" description="Disordered" evidence="2">
    <location>
        <begin position="237"/>
        <end position="260"/>
    </location>
</feature>
<feature type="transmembrane region" description="Helical" evidence="3">
    <location>
        <begin position="277"/>
        <end position="303"/>
    </location>
</feature>
<keyword evidence="6" id="KW-1185">Reference proteome</keyword>
<keyword evidence="3" id="KW-0472">Membrane</keyword>
<dbReference type="InterPro" id="IPR020846">
    <property type="entry name" value="MFS_dom"/>
</dbReference>
<sequence length="481" mass="52205">MTNEQEQNSDSGTASRVLHPLQVILNELGLITLFRASTDTKILILQRFVRLFAYGGSTLILASYLSDLGIADARIGLFMTLTLIGDVFISFLLTLVADQLGRRWILVLGAALMSVAGVVFGLSGNYWVLLAGAIVGVISPSGNEIGPFRAIEESTLAHLTASADRSDIYAWYSLIGTAGTALGFISCGWIITLLRDEKHFSSIQAYRVIYFMYTIIGLVKLCLALLLSKECEVNAHPKAANPSETSPLLGENGTREDNKKQRRWSLLPNISKESKVVLVQLGILFAFDNFASGLAPVSWVTFYFKRRFNLSEGQLGSIFSVTGVISALSMLVASSISKRIGNVKTMVFTHLPSAICLALIPIPPTLSGALVFLIGRSCTQVMDVAPRSAFLAAIVLPHERTAVMGTINVVKTCAQSLGPVITGVLGTKNHFWVAFVAAGSLKATYDLGLLALFAERKSREDKVIDRTNEEHQDNTRRNESA</sequence>
<comment type="subcellular location">
    <subcellularLocation>
        <location evidence="1">Membrane</location>
        <topology evidence="1">Multi-pass membrane protein</topology>
    </subcellularLocation>
</comment>
<feature type="transmembrane region" description="Helical" evidence="3">
    <location>
        <begin position="77"/>
        <end position="97"/>
    </location>
</feature>
<feature type="transmembrane region" description="Helical" evidence="3">
    <location>
        <begin position="104"/>
        <end position="122"/>
    </location>
</feature>
<evidence type="ECO:0000256" key="2">
    <source>
        <dbReference type="SAM" id="MobiDB-lite"/>
    </source>
</evidence>
<dbReference type="Pfam" id="PF07690">
    <property type="entry name" value="MFS_1"/>
    <property type="match status" value="1"/>
</dbReference>
<evidence type="ECO:0000256" key="3">
    <source>
        <dbReference type="SAM" id="Phobius"/>
    </source>
</evidence>
<dbReference type="Gene3D" id="1.20.1250.20">
    <property type="entry name" value="MFS general substrate transporter like domains"/>
    <property type="match status" value="1"/>
</dbReference>
<dbReference type="GO" id="GO:0000329">
    <property type="term" value="C:fungal-type vacuole membrane"/>
    <property type="evidence" value="ECO:0007669"/>
    <property type="project" value="TreeGrafter"/>
</dbReference>
<feature type="transmembrane region" description="Helical" evidence="3">
    <location>
        <begin position="315"/>
        <end position="336"/>
    </location>
</feature>
<dbReference type="Proteomes" id="UP001172681">
    <property type="component" value="Unassembled WGS sequence"/>
</dbReference>
<feature type="transmembrane region" description="Helical" evidence="3">
    <location>
        <begin position="48"/>
        <end position="65"/>
    </location>
</feature>
<dbReference type="InterPro" id="IPR011701">
    <property type="entry name" value="MFS"/>
</dbReference>
<comment type="caution">
    <text evidence="5">The sequence shown here is derived from an EMBL/GenBank/DDBJ whole genome shotgun (WGS) entry which is preliminary data.</text>
</comment>
<keyword evidence="3" id="KW-0812">Transmembrane</keyword>
<accession>A0AA38YEC0</accession>
<proteinExistence type="predicted"/>
<dbReference type="PANTHER" id="PTHR23520">
    <property type="entry name" value="TRANSPORTER, PUTATIVE (AFU_ORTHOLOGUE AFUA_3G04000)-RELATED"/>
    <property type="match status" value="1"/>
</dbReference>
<feature type="transmembrane region" description="Helical" evidence="3">
    <location>
        <begin position="206"/>
        <end position="227"/>
    </location>
</feature>
<dbReference type="GO" id="GO:0022857">
    <property type="term" value="F:transmembrane transporter activity"/>
    <property type="evidence" value="ECO:0007669"/>
    <property type="project" value="InterPro"/>
</dbReference>
<dbReference type="SUPFAM" id="SSF103473">
    <property type="entry name" value="MFS general substrate transporter"/>
    <property type="match status" value="1"/>
</dbReference>
<protein>
    <recommendedName>
        <fullName evidence="4">Major facilitator superfamily (MFS) profile domain-containing protein</fullName>
    </recommendedName>
</protein>
<evidence type="ECO:0000259" key="4">
    <source>
        <dbReference type="PROSITE" id="PS50850"/>
    </source>
</evidence>
<feature type="transmembrane region" description="Helical" evidence="3">
    <location>
        <begin position="348"/>
        <end position="374"/>
    </location>
</feature>
<dbReference type="InterPro" id="IPR036259">
    <property type="entry name" value="MFS_trans_sf"/>
</dbReference>
<organism evidence="5 6">
    <name type="scientific">Knufia peltigerae</name>
    <dbReference type="NCBI Taxonomy" id="1002370"/>
    <lineage>
        <taxon>Eukaryota</taxon>
        <taxon>Fungi</taxon>
        <taxon>Dikarya</taxon>
        <taxon>Ascomycota</taxon>
        <taxon>Pezizomycotina</taxon>
        <taxon>Eurotiomycetes</taxon>
        <taxon>Chaetothyriomycetidae</taxon>
        <taxon>Chaetothyriales</taxon>
        <taxon>Trichomeriaceae</taxon>
        <taxon>Knufia</taxon>
    </lineage>
</organism>
<keyword evidence="3" id="KW-1133">Transmembrane helix</keyword>
<dbReference type="PROSITE" id="PS50850">
    <property type="entry name" value="MFS"/>
    <property type="match status" value="1"/>
</dbReference>
<dbReference type="AlphaFoldDB" id="A0AA38YEC0"/>
<name>A0AA38YEC0_9EURO</name>
<evidence type="ECO:0000313" key="6">
    <source>
        <dbReference type="Proteomes" id="UP001172681"/>
    </source>
</evidence>
<feature type="transmembrane region" description="Helical" evidence="3">
    <location>
        <begin position="169"/>
        <end position="194"/>
    </location>
</feature>
<feature type="domain" description="Major facilitator superfamily (MFS) profile" evidence="4">
    <location>
        <begin position="25"/>
        <end position="457"/>
    </location>
</feature>